<evidence type="ECO:0000256" key="5">
    <source>
        <dbReference type="ARBA" id="ARBA00022777"/>
    </source>
</evidence>
<keyword evidence="6 7" id="KW-0067">ATP-binding</keyword>
<name>A0A165HZV8_EXIGL</name>
<dbReference type="PROSITE" id="PS00107">
    <property type="entry name" value="PROTEIN_KINASE_ATP"/>
    <property type="match status" value="1"/>
</dbReference>
<gene>
    <name evidence="10" type="ORF">EXIGLDRAFT_768806</name>
</gene>
<keyword evidence="4 7" id="KW-0547">Nucleotide-binding</keyword>
<dbReference type="Pfam" id="PF07714">
    <property type="entry name" value="PK_Tyr_Ser-Thr"/>
    <property type="match status" value="1"/>
</dbReference>
<proteinExistence type="inferred from homology"/>
<keyword evidence="5 10" id="KW-0418">Kinase</keyword>
<keyword evidence="2 8" id="KW-0723">Serine/threonine-protein kinase</keyword>
<dbReference type="InterPro" id="IPR000719">
    <property type="entry name" value="Prot_kinase_dom"/>
</dbReference>
<dbReference type="GO" id="GO:0004674">
    <property type="term" value="F:protein serine/threonine kinase activity"/>
    <property type="evidence" value="ECO:0007669"/>
    <property type="project" value="UniProtKB-KW"/>
</dbReference>
<evidence type="ECO:0000256" key="2">
    <source>
        <dbReference type="ARBA" id="ARBA00022527"/>
    </source>
</evidence>
<dbReference type="EMBL" id="KV426004">
    <property type="protein sequence ID" value="KZV92696.1"/>
    <property type="molecule type" value="Genomic_DNA"/>
</dbReference>
<keyword evidence="11" id="KW-1185">Reference proteome</keyword>
<dbReference type="SMART" id="SM00220">
    <property type="entry name" value="S_TKc"/>
    <property type="match status" value="1"/>
</dbReference>
<evidence type="ECO:0000256" key="4">
    <source>
        <dbReference type="ARBA" id="ARBA00022741"/>
    </source>
</evidence>
<dbReference type="InterPro" id="IPR017441">
    <property type="entry name" value="Protein_kinase_ATP_BS"/>
</dbReference>
<evidence type="ECO:0000259" key="9">
    <source>
        <dbReference type="PROSITE" id="PS50011"/>
    </source>
</evidence>
<evidence type="ECO:0000313" key="10">
    <source>
        <dbReference type="EMBL" id="KZV92696.1"/>
    </source>
</evidence>
<keyword evidence="3" id="KW-0808">Transferase</keyword>
<dbReference type="STRING" id="1314781.A0A165HZV8"/>
<dbReference type="InterPro" id="IPR001245">
    <property type="entry name" value="Ser-Thr/Tyr_kinase_cat_dom"/>
</dbReference>
<reference evidence="10 11" key="1">
    <citation type="journal article" date="2016" name="Mol. Biol. Evol.">
        <title>Comparative Genomics of Early-Diverging Mushroom-Forming Fungi Provides Insights into the Origins of Lignocellulose Decay Capabilities.</title>
        <authorList>
            <person name="Nagy L.G."/>
            <person name="Riley R."/>
            <person name="Tritt A."/>
            <person name="Adam C."/>
            <person name="Daum C."/>
            <person name="Floudas D."/>
            <person name="Sun H."/>
            <person name="Yadav J.S."/>
            <person name="Pangilinan J."/>
            <person name="Larsson K.H."/>
            <person name="Matsuura K."/>
            <person name="Barry K."/>
            <person name="Labutti K."/>
            <person name="Kuo R."/>
            <person name="Ohm R.A."/>
            <person name="Bhattacharya S.S."/>
            <person name="Shirouzu T."/>
            <person name="Yoshinaga Y."/>
            <person name="Martin F.M."/>
            <person name="Grigoriev I.V."/>
            <person name="Hibbett D.S."/>
        </authorList>
    </citation>
    <scope>NUCLEOTIDE SEQUENCE [LARGE SCALE GENOMIC DNA]</scope>
    <source>
        <strain evidence="10 11">HHB12029</strain>
    </source>
</reference>
<dbReference type="PROSITE" id="PS00108">
    <property type="entry name" value="PROTEIN_KINASE_ST"/>
    <property type="match status" value="1"/>
</dbReference>
<dbReference type="PRINTS" id="PR00109">
    <property type="entry name" value="TYRKINASE"/>
</dbReference>
<dbReference type="PROSITE" id="PS50011">
    <property type="entry name" value="PROTEIN_KINASE_DOM"/>
    <property type="match status" value="1"/>
</dbReference>
<dbReference type="SUPFAM" id="SSF56112">
    <property type="entry name" value="Protein kinase-like (PK-like)"/>
    <property type="match status" value="1"/>
</dbReference>
<evidence type="ECO:0000256" key="1">
    <source>
        <dbReference type="ARBA" id="ARBA00006529"/>
    </source>
</evidence>
<sequence length="411" mass="45379">MAFMAGDYYGTGLADGSSEGTAYTSESYHTALDIFQMSRYSESASSGTFKSIIDPALVDNDVSTTDDLRLVFSKIDISQELFDVSHIVVGKGGYSDVVRGNLRTVRDTLMVAIKKPRALHRDPAFLKKLAGEIALWNSVIHRNILPLLGLAWIENDIPAMVSPWCQHGNIMEFLAQKRDDEHLMSVICRLLRDVLQGLGHLHHIKITHGDLKGANVLISDDGVARVGDFGMSVVLAQYPGKDASMFGTLRWTAPDLFREDSRPLTPECDIWSFGCVVLEVVSNTKPHYTIEEELKVIIALGRNLAPARPPNFPDPVWRLCQDCFLVEPQQRPSAGQLLESMAQLETLYDVDGHPFGDGYFATVAWNWEIPSVKWVPAQTAPSSADTVDFPAQTAPSSADTVDFVSLLQRSV</sequence>
<dbReference type="GO" id="GO:0005524">
    <property type="term" value="F:ATP binding"/>
    <property type="evidence" value="ECO:0007669"/>
    <property type="project" value="UniProtKB-UniRule"/>
</dbReference>
<dbReference type="InParanoid" id="A0A165HZV8"/>
<evidence type="ECO:0000256" key="6">
    <source>
        <dbReference type="ARBA" id="ARBA00022840"/>
    </source>
</evidence>
<dbReference type="OrthoDB" id="26722at2759"/>
<dbReference type="AlphaFoldDB" id="A0A165HZV8"/>
<protein>
    <submittedName>
        <fullName evidence="10">Kinase-like protein</fullName>
    </submittedName>
</protein>
<accession>A0A165HZV8</accession>
<dbReference type="InterPro" id="IPR008271">
    <property type="entry name" value="Ser/Thr_kinase_AS"/>
</dbReference>
<comment type="similarity">
    <text evidence="1">Belongs to the protein kinase superfamily. STE Ser/Thr protein kinase family. MAP kinase kinase kinase subfamily.</text>
</comment>
<dbReference type="Proteomes" id="UP000077266">
    <property type="component" value="Unassembled WGS sequence"/>
</dbReference>
<feature type="binding site" evidence="7">
    <location>
        <position position="115"/>
    </location>
    <ligand>
        <name>ATP</name>
        <dbReference type="ChEBI" id="CHEBI:30616"/>
    </ligand>
</feature>
<dbReference type="PANTHER" id="PTHR11584:SF369">
    <property type="entry name" value="MITOGEN-ACTIVATED PROTEIN KINASE KINASE KINASE 19-RELATED"/>
    <property type="match status" value="1"/>
</dbReference>
<feature type="domain" description="Protein kinase" evidence="9">
    <location>
        <begin position="83"/>
        <end position="356"/>
    </location>
</feature>
<evidence type="ECO:0000313" key="11">
    <source>
        <dbReference type="Proteomes" id="UP000077266"/>
    </source>
</evidence>
<evidence type="ECO:0000256" key="7">
    <source>
        <dbReference type="PROSITE-ProRule" id="PRU10141"/>
    </source>
</evidence>
<evidence type="ECO:0000256" key="3">
    <source>
        <dbReference type="ARBA" id="ARBA00022679"/>
    </source>
</evidence>
<dbReference type="PANTHER" id="PTHR11584">
    <property type="entry name" value="SERINE/THREONINE PROTEIN KINASE"/>
    <property type="match status" value="1"/>
</dbReference>
<dbReference type="InterPro" id="IPR011009">
    <property type="entry name" value="Kinase-like_dom_sf"/>
</dbReference>
<organism evidence="10 11">
    <name type="scientific">Exidia glandulosa HHB12029</name>
    <dbReference type="NCBI Taxonomy" id="1314781"/>
    <lineage>
        <taxon>Eukaryota</taxon>
        <taxon>Fungi</taxon>
        <taxon>Dikarya</taxon>
        <taxon>Basidiomycota</taxon>
        <taxon>Agaricomycotina</taxon>
        <taxon>Agaricomycetes</taxon>
        <taxon>Auriculariales</taxon>
        <taxon>Exidiaceae</taxon>
        <taxon>Exidia</taxon>
    </lineage>
</organism>
<evidence type="ECO:0000256" key="8">
    <source>
        <dbReference type="RuleBase" id="RU000304"/>
    </source>
</evidence>
<dbReference type="Gene3D" id="1.10.510.10">
    <property type="entry name" value="Transferase(Phosphotransferase) domain 1"/>
    <property type="match status" value="1"/>
</dbReference>